<dbReference type="OMA" id="HYLGHIT"/>
<evidence type="ECO:0000313" key="3">
    <source>
        <dbReference type="Proteomes" id="UP000694388"/>
    </source>
</evidence>
<accession>A0A8C4N7V7</accession>
<dbReference type="Pfam" id="PF08240">
    <property type="entry name" value="ADH_N"/>
    <property type="match status" value="1"/>
</dbReference>
<dbReference type="SMART" id="SM00829">
    <property type="entry name" value="PKS_ER"/>
    <property type="match status" value="1"/>
</dbReference>
<evidence type="ECO:0000259" key="1">
    <source>
        <dbReference type="SMART" id="SM00829"/>
    </source>
</evidence>
<reference evidence="2" key="2">
    <citation type="submission" date="2025-09" db="UniProtKB">
        <authorList>
            <consortium name="Ensembl"/>
        </authorList>
    </citation>
    <scope>IDENTIFICATION</scope>
</reference>
<dbReference type="InterPro" id="IPR042633">
    <property type="entry name" value="CRYZL1"/>
</dbReference>
<keyword evidence="3" id="KW-1185">Reference proteome</keyword>
<evidence type="ECO:0000313" key="2">
    <source>
        <dbReference type="Ensembl" id="ENSEBUP00000002480.1"/>
    </source>
</evidence>
<proteinExistence type="predicted"/>
<dbReference type="GeneTree" id="ENSGT00390000013113"/>
<dbReference type="InterPro" id="IPR013154">
    <property type="entry name" value="ADH-like_N"/>
</dbReference>
<sequence>MPGLFFHPGAPTEEPSFCLEEKSTQLQLRMGEVLVMVKACGLSAVDIQFLKVLYMLQNPHPVGREIAGIIKEVGPNVKFFKPNDEVVGILPLGCTQSGLSTLVAVHEHFIVPKPPAVSWDDAAGAVSEGLGAYTALHYLGHITPRDIIIVADGALMSGLMLVQLAMHRGARVLATVLSAEEADFLRSLQPAPGVSFMQIREGQGDWGGETMWFLSV</sequence>
<dbReference type="SUPFAM" id="SSF50129">
    <property type="entry name" value="GroES-like"/>
    <property type="match status" value="1"/>
</dbReference>
<feature type="domain" description="Enoyl reductase (ER)" evidence="1">
    <location>
        <begin position="10"/>
        <end position="214"/>
    </location>
</feature>
<dbReference type="GO" id="GO:0016491">
    <property type="term" value="F:oxidoreductase activity"/>
    <property type="evidence" value="ECO:0007669"/>
    <property type="project" value="InterPro"/>
</dbReference>
<dbReference type="InterPro" id="IPR020843">
    <property type="entry name" value="ER"/>
</dbReference>
<name>A0A8C4N7V7_EPTBU</name>
<dbReference type="PANTHER" id="PTHR44461">
    <property type="entry name" value="QUINONE OXIDOREDUCTASE-LIKE PROTEIN 1"/>
    <property type="match status" value="1"/>
</dbReference>
<dbReference type="AlphaFoldDB" id="A0A8C4N7V7"/>
<dbReference type="Proteomes" id="UP000694388">
    <property type="component" value="Unplaced"/>
</dbReference>
<dbReference type="Ensembl" id="ENSEBUT00000002835.1">
    <property type="protein sequence ID" value="ENSEBUP00000002480.1"/>
    <property type="gene ID" value="ENSEBUG00000001924.1"/>
</dbReference>
<protein>
    <submittedName>
        <fullName evidence="2">Crystallin, zeta (quinone reductase)-like 1</fullName>
    </submittedName>
</protein>
<reference evidence="2" key="1">
    <citation type="submission" date="2025-08" db="UniProtKB">
        <authorList>
            <consortium name="Ensembl"/>
        </authorList>
    </citation>
    <scope>IDENTIFICATION</scope>
</reference>
<organism evidence="2 3">
    <name type="scientific">Eptatretus burgeri</name>
    <name type="common">Inshore hagfish</name>
    <dbReference type="NCBI Taxonomy" id="7764"/>
    <lineage>
        <taxon>Eukaryota</taxon>
        <taxon>Metazoa</taxon>
        <taxon>Chordata</taxon>
        <taxon>Craniata</taxon>
        <taxon>Vertebrata</taxon>
        <taxon>Cyclostomata</taxon>
        <taxon>Myxini</taxon>
        <taxon>Myxiniformes</taxon>
        <taxon>Myxinidae</taxon>
        <taxon>Eptatretinae</taxon>
        <taxon>Eptatretus</taxon>
    </lineage>
</organism>
<dbReference type="InterPro" id="IPR011032">
    <property type="entry name" value="GroES-like_sf"/>
</dbReference>
<dbReference type="PANTHER" id="PTHR44461:SF1">
    <property type="entry name" value="QUINONE OXIDOREDUCTASE-LIKE PROTEIN 1"/>
    <property type="match status" value="1"/>
</dbReference>
<dbReference type="Gene3D" id="3.90.180.10">
    <property type="entry name" value="Medium-chain alcohol dehydrogenases, catalytic domain"/>
    <property type="match status" value="1"/>
</dbReference>